<evidence type="ECO:0000256" key="6">
    <source>
        <dbReference type="ARBA" id="ARBA00023242"/>
    </source>
</evidence>
<dbReference type="InterPro" id="IPR036236">
    <property type="entry name" value="Znf_C2H2_sf"/>
</dbReference>
<name>A0AAV2RC41_MEGNR</name>
<protein>
    <recommendedName>
        <fullName evidence="9">C2H2-type domain-containing protein</fullName>
    </recommendedName>
</protein>
<feature type="non-terminal residue" evidence="10">
    <location>
        <position position="1"/>
    </location>
</feature>
<comment type="caution">
    <text evidence="10">The sequence shown here is derived from an EMBL/GenBank/DDBJ whole genome shotgun (WGS) entry which is preliminary data.</text>
</comment>
<dbReference type="Gene3D" id="3.30.160.60">
    <property type="entry name" value="Classic Zinc Finger"/>
    <property type="match status" value="2"/>
</dbReference>
<feature type="domain" description="C2H2-type" evidence="9">
    <location>
        <begin position="126"/>
        <end position="153"/>
    </location>
</feature>
<dbReference type="GO" id="GO:0000978">
    <property type="term" value="F:RNA polymerase II cis-regulatory region sequence-specific DNA binding"/>
    <property type="evidence" value="ECO:0007669"/>
    <property type="project" value="TreeGrafter"/>
</dbReference>
<evidence type="ECO:0000256" key="7">
    <source>
        <dbReference type="ARBA" id="ARBA00037948"/>
    </source>
</evidence>
<dbReference type="PROSITE" id="PS00028">
    <property type="entry name" value="ZINC_FINGER_C2H2_1"/>
    <property type="match status" value="2"/>
</dbReference>
<dbReference type="Proteomes" id="UP001497623">
    <property type="component" value="Unassembled WGS sequence"/>
</dbReference>
<dbReference type="AlphaFoldDB" id="A0AAV2RC41"/>
<dbReference type="SMART" id="SM00355">
    <property type="entry name" value="ZnF_C2H2"/>
    <property type="match status" value="3"/>
</dbReference>
<dbReference type="InterPro" id="IPR013087">
    <property type="entry name" value="Znf_C2H2_type"/>
</dbReference>
<dbReference type="GO" id="GO:0000981">
    <property type="term" value="F:DNA-binding transcription factor activity, RNA polymerase II-specific"/>
    <property type="evidence" value="ECO:0007669"/>
    <property type="project" value="TreeGrafter"/>
</dbReference>
<keyword evidence="11" id="KW-1185">Reference proteome</keyword>
<keyword evidence="2" id="KW-0479">Metal-binding</keyword>
<organism evidence="10 11">
    <name type="scientific">Meganyctiphanes norvegica</name>
    <name type="common">Northern krill</name>
    <name type="synonym">Thysanopoda norvegica</name>
    <dbReference type="NCBI Taxonomy" id="48144"/>
    <lineage>
        <taxon>Eukaryota</taxon>
        <taxon>Metazoa</taxon>
        <taxon>Ecdysozoa</taxon>
        <taxon>Arthropoda</taxon>
        <taxon>Crustacea</taxon>
        <taxon>Multicrustacea</taxon>
        <taxon>Malacostraca</taxon>
        <taxon>Eumalacostraca</taxon>
        <taxon>Eucarida</taxon>
        <taxon>Euphausiacea</taxon>
        <taxon>Euphausiidae</taxon>
        <taxon>Meganyctiphanes</taxon>
    </lineage>
</organism>
<evidence type="ECO:0000313" key="10">
    <source>
        <dbReference type="EMBL" id="CAL4120911.1"/>
    </source>
</evidence>
<keyword evidence="3" id="KW-0677">Repeat</keyword>
<dbReference type="EMBL" id="CAXKWB010018483">
    <property type="protein sequence ID" value="CAL4120911.1"/>
    <property type="molecule type" value="Genomic_DNA"/>
</dbReference>
<accession>A0AAV2RC41</accession>
<reference evidence="10 11" key="1">
    <citation type="submission" date="2024-05" db="EMBL/GenBank/DDBJ databases">
        <authorList>
            <person name="Wallberg A."/>
        </authorList>
    </citation>
    <scope>NUCLEOTIDE SEQUENCE [LARGE SCALE GENOMIC DNA]</scope>
</reference>
<sequence>PKRLDIQQKSAKLYYDKVKLFSINLVISTCIIDKMAESNVIEENELRNVRDKQNDGQPPGIFVKSDDKPFQCSECDFISSKEAEAQSHKLSHSVESAIPSSKNDACGSGNGVTPNATLSHKLEQNYTCSKCGYQCTSYKDLSFHMLCHTGEEPFVCSLCDFKCTNLGSVKVHMLEHTDKRPITCSICENAHQITQGGHAISLPDKSLRIVSVNVNLMPAGPLAFLTSGKAEERAAQLADFIFKNHGNNTDIFYIEELYHVDASLAFISKMEEAGFQCFTGPKAGTYDEKYYKYNSGQAIFINKNKIEFDLHKCNEENILSTNMANIDDKNIASVDRLSTQTPKYTVTHLESLAFPSHGIHGKGALEKDVPKGAIWLRLKVNNINENSEIEEQILDTYYLHLQSDPLALLFNFTPQQVRREQIETLREYSVTNTENIKMPCHSLFIGDFNIDAQWDEFMSLKELLNVIPVSEEKHVTIGSPTNTSHYPWVWKIGGILYDHYEAQLDHCLVSSSLKQLKSSSATKSPLAFGTFPLCIIKENRDGGGTPTEEKCSLTDHEGIYVEVNF</sequence>
<dbReference type="Gene3D" id="3.60.10.10">
    <property type="entry name" value="Endonuclease/exonuclease/phosphatase"/>
    <property type="match status" value="1"/>
</dbReference>
<evidence type="ECO:0000256" key="3">
    <source>
        <dbReference type="ARBA" id="ARBA00022737"/>
    </source>
</evidence>
<evidence type="ECO:0000256" key="8">
    <source>
        <dbReference type="PROSITE-ProRule" id="PRU00042"/>
    </source>
</evidence>
<evidence type="ECO:0000256" key="2">
    <source>
        <dbReference type="ARBA" id="ARBA00022723"/>
    </source>
</evidence>
<dbReference type="SUPFAM" id="SSF56219">
    <property type="entry name" value="DNase I-like"/>
    <property type="match status" value="1"/>
</dbReference>
<dbReference type="SUPFAM" id="SSF57667">
    <property type="entry name" value="beta-beta-alpha zinc fingers"/>
    <property type="match status" value="1"/>
</dbReference>
<dbReference type="PANTHER" id="PTHR24388">
    <property type="entry name" value="ZINC FINGER PROTEIN"/>
    <property type="match status" value="1"/>
</dbReference>
<comment type="subcellular location">
    <subcellularLocation>
        <location evidence="1">Nucleus</location>
    </subcellularLocation>
</comment>
<proteinExistence type="inferred from homology"/>
<keyword evidence="5" id="KW-0862">Zinc</keyword>
<evidence type="ECO:0000256" key="5">
    <source>
        <dbReference type="ARBA" id="ARBA00022833"/>
    </source>
</evidence>
<dbReference type="PROSITE" id="PS50157">
    <property type="entry name" value="ZINC_FINGER_C2H2_2"/>
    <property type="match status" value="2"/>
</dbReference>
<gene>
    <name evidence="10" type="ORF">MNOR_LOCUS22196</name>
</gene>
<comment type="similarity">
    <text evidence="7">Belongs to the snail C2H2-type zinc-finger protein family.</text>
</comment>
<evidence type="ECO:0000256" key="1">
    <source>
        <dbReference type="ARBA" id="ARBA00004123"/>
    </source>
</evidence>
<dbReference type="GO" id="GO:0008270">
    <property type="term" value="F:zinc ion binding"/>
    <property type="evidence" value="ECO:0007669"/>
    <property type="project" value="UniProtKB-KW"/>
</dbReference>
<evidence type="ECO:0000256" key="4">
    <source>
        <dbReference type="ARBA" id="ARBA00022771"/>
    </source>
</evidence>
<evidence type="ECO:0000313" key="11">
    <source>
        <dbReference type="Proteomes" id="UP001497623"/>
    </source>
</evidence>
<evidence type="ECO:0000259" key="9">
    <source>
        <dbReference type="PROSITE" id="PS50157"/>
    </source>
</evidence>
<feature type="domain" description="C2H2-type" evidence="9">
    <location>
        <begin position="154"/>
        <end position="181"/>
    </location>
</feature>
<dbReference type="GO" id="GO:0005634">
    <property type="term" value="C:nucleus"/>
    <property type="evidence" value="ECO:0007669"/>
    <property type="project" value="UniProtKB-SubCell"/>
</dbReference>
<dbReference type="PANTHER" id="PTHR24388:SF54">
    <property type="entry name" value="PROTEIN ESCARGOT"/>
    <property type="match status" value="1"/>
</dbReference>
<keyword evidence="6" id="KW-0539">Nucleus</keyword>
<keyword evidence="4 8" id="KW-0863">Zinc-finger</keyword>
<dbReference type="InterPro" id="IPR036691">
    <property type="entry name" value="Endo/exonu/phosph_ase_sf"/>
</dbReference>
<dbReference type="InterPro" id="IPR050527">
    <property type="entry name" value="Snail/Krueppel_Znf"/>
</dbReference>